<dbReference type="PANTHER" id="PTHR13696:SF52">
    <property type="entry name" value="PARA FAMILY PROTEIN CT_582"/>
    <property type="match status" value="1"/>
</dbReference>
<keyword evidence="3" id="KW-1185">Reference proteome</keyword>
<name>A0A2N0AGW3_9LEPT</name>
<dbReference type="InterPro" id="IPR050678">
    <property type="entry name" value="DNA_Partitioning_ATPase"/>
</dbReference>
<dbReference type="AlphaFoldDB" id="A0A2N0AGW3"/>
<proteinExistence type="predicted"/>
<dbReference type="RefSeq" id="WP_100743669.1">
    <property type="nucleotide sequence ID" value="NZ_NPDW01000002.1"/>
</dbReference>
<dbReference type="PANTHER" id="PTHR13696">
    <property type="entry name" value="P-LOOP CONTAINING NUCLEOSIDE TRIPHOSPHATE HYDROLASE"/>
    <property type="match status" value="1"/>
</dbReference>
<reference evidence="2 3" key="1">
    <citation type="submission" date="2017-07" db="EMBL/GenBank/DDBJ databases">
        <title>Leptospira spp. isolated from tropical soils.</title>
        <authorList>
            <person name="Thibeaux R."/>
            <person name="Iraola G."/>
            <person name="Ferres I."/>
            <person name="Bierque E."/>
            <person name="Girault D."/>
            <person name="Soupe-Gilbert M.-E."/>
            <person name="Picardeau M."/>
            <person name="Goarant C."/>
        </authorList>
    </citation>
    <scope>NUCLEOTIDE SEQUENCE [LARGE SCALE GENOMIC DNA]</scope>
    <source>
        <strain evidence="2 3">FH2-B-A1</strain>
    </source>
</reference>
<dbReference type="InterPro" id="IPR027417">
    <property type="entry name" value="P-loop_NTPase"/>
</dbReference>
<dbReference type="Gene3D" id="3.40.50.300">
    <property type="entry name" value="P-loop containing nucleotide triphosphate hydrolases"/>
    <property type="match status" value="1"/>
</dbReference>
<protein>
    <submittedName>
        <fullName evidence="2">Chromosome partitioning protein ParA</fullName>
    </submittedName>
</protein>
<dbReference type="FunFam" id="3.40.50.300:FF:000285">
    <property type="entry name" value="Sporulation initiation inhibitor Soj"/>
    <property type="match status" value="1"/>
</dbReference>
<dbReference type="CDD" id="cd02042">
    <property type="entry name" value="ParAB_family"/>
    <property type="match status" value="1"/>
</dbReference>
<evidence type="ECO:0000313" key="2">
    <source>
        <dbReference type="EMBL" id="PJZ83536.1"/>
    </source>
</evidence>
<accession>A0A2N0AGW3</accession>
<evidence type="ECO:0000259" key="1">
    <source>
        <dbReference type="Pfam" id="PF13614"/>
    </source>
</evidence>
<gene>
    <name evidence="2" type="ORF">CH364_15135</name>
</gene>
<dbReference type="SUPFAM" id="SSF52540">
    <property type="entry name" value="P-loop containing nucleoside triphosphate hydrolases"/>
    <property type="match status" value="1"/>
</dbReference>
<feature type="domain" description="AAA" evidence="1">
    <location>
        <begin position="3"/>
        <end position="177"/>
    </location>
</feature>
<dbReference type="Proteomes" id="UP000232145">
    <property type="component" value="Unassembled WGS sequence"/>
</dbReference>
<dbReference type="Pfam" id="PF13614">
    <property type="entry name" value="AAA_31"/>
    <property type="match status" value="1"/>
</dbReference>
<dbReference type="EMBL" id="NPDX01000005">
    <property type="protein sequence ID" value="PJZ83536.1"/>
    <property type="molecule type" value="Genomic_DNA"/>
</dbReference>
<comment type="caution">
    <text evidence="2">The sequence shown here is derived from an EMBL/GenBank/DDBJ whole genome shotgun (WGS) entry which is preliminary data.</text>
</comment>
<dbReference type="InterPro" id="IPR025669">
    <property type="entry name" value="AAA_dom"/>
</dbReference>
<dbReference type="OrthoDB" id="9815116at2"/>
<organism evidence="2 3">
    <name type="scientific">Leptospira harrisiae</name>
    <dbReference type="NCBI Taxonomy" id="2023189"/>
    <lineage>
        <taxon>Bacteria</taxon>
        <taxon>Pseudomonadati</taxon>
        <taxon>Spirochaetota</taxon>
        <taxon>Spirochaetia</taxon>
        <taxon>Leptospirales</taxon>
        <taxon>Leptospiraceae</taxon>
        <taxon>Leptospira</taxon>
    </lineage>
</organism>
<evidence type="ECO:0000313" key="3">
    <source>
        <dbReference type="Proteomes" id="UP000232145"/>
    </source>
</evidence>
<sequence length="253" mass="27615">MGKIVSISNQKGGVGKTTTAINLASNLVDLGKKVLLLDIDPQGNSGSGLGLEVQSLQKTTYEVLIGELSAREAVQKTFVNNLDIIPSNINLSGLEVDFLGMERKEFKLKDALASVKESYDYILIDCPPSLGVLTINALCASQSVMITLQTEYFALEGLSQLMRIISLVQSQWNPSLALEGVLLTMYDKRTNLANQVAEDVRNYFKEKVYETVIPRNVKLSEAPSFGKPINYYDPDGVGAKSYKSLAEEIVGKA</sequence>